<dbReference type="SUPFAM" id="SSF55874">
    <property type="entry name" value="ATPase domain of HSP90 chaperone/DNA topoisomerase II/histidine kinase"/>
    <property type="match status" value="1"/>
</dbReference>
<accession>A0A5B2XKD4</accession>
<dbReference type="Proteomes" id="UP000323454">
    <property type="component" value="Unassembled WGS sequence"/>
</dbReference>
<dbReference type="GO" id="GO:0000155">
    <property type="term" value="F:phosphorelay sensor kinase activity"/>
    <property type="evidence" value="ECO:0007669"/>
    <property type="project" value="InterPro"/>
</dbReference>
<protein>
    <submittedName>
        <fullName evidence="3">Sensor histidine kinase</fullName>
    </submittedName>
</protein>
<dbReference type="EMBL" id="VUOB01000015">
    <property type="protein sequence ID" value="KAA2263756.1"/>
    <property type="molecule type" value="Genomic_DNA"/>
</dbReference>
<evidence type="ECO:0000259" key="2">
    <source>
        <dbReference type="SMART" id="SM00387"/>
    </source>
</evidence>
<dbReference type="SMART" id="SM00387">
    <property type="entry name" value="HATPase_c"/>
    <property type="match status" value="1"/>
</dbReference>
<evidence type="ECO:0000313" key="4">
    <source>
        <dbReference type="Proteomes" id="UP000323454"/>
    </source>
</evidence>
<organism evidence="3 4">
    <name type="scientific">Solihabitans fulvus</name>
    <dbReference type="NCBI Taxonomy" id="1892852"/>
    <lineage>
        <taxon>Bacteria</taxon>
        <taxon>Bacillati</taxon>
        <taxon>Actinomycetota</taxon>
        <taxon>Actinomycetes</taxon>
        <taxon>Pseudonocardiales</taxon>
        <taxon>Pseudonocardiaceae</taxon>
        <taxon>Solihabitans</taxon>
    </lineage>
</organism>
<keyword evidence="4" id="KW-1185">Reference proteome</keyword>
<dbReference type="PANTHER" id="PTHR34220:SF7">
    <property type="entry name" value="SENSOR HISTIDINE KINASE YPDA"/>
    <property type="match status" value="1"/>
</dbReference>
<feature type="transmembrane region" description="Helical" evidence="1">
    <location>
        <begin position="37"/>
        <end position="55"/>
    </location>
</feature>
<evidence type="ECO:0000256" key="1">
    <source>
        <dbReference type="SAM" id="Phobius"/>
    </source>
</evidence>
<dbReference type="OrthoDB" id="2514702at2"/>
<dbReference type="SUPFAM" id="SSF55781">
    <property type="entry name" value="GAF domain-like"/>
    <property type="match status" value="1"/>
</dbReference>
<dbReference type="InterPro" id="IPR003594">
    <property type="entry name" value="HATPase_dom"/>
</dbReference>
<evidence type="ECO:0000313" key="3">
    <source>
        <dbReference type="EMBL" id="KAA2263756.1"/>
    </source>
</evidence>
<dbReference type="InterPro" id="IPR029016">
    <property type="entry name" value="GAF-like_dom_sf"/>
</dbReference>
<comment type="caution">
    <text evidence="3">The sequence shown here is derived from an EMBL/GenBank/DDBJ whole genome shotgun (WGS) entry which is preliminary data.</text>
</comment>
<dbReference type="GO" id="GO:0016020">
    <property type="term" value="C:membrane"/>
    <property type="evidence" value="ECO:0007669"/>
    <property type="project" value="InterPro"/>
</dbReference>
<dbReference type="InterPro" id="IPR050640">
    <property type="entry name" value="Bact_2-comp_sensor_kinase"/>
</dbReference>
<reference evidence="3 4" key="1">
    <citation type="submission" date="2019-09" db="EMBL/GenBank/DDBJ databases">
        <title>Goodfellowia gen. nov., a new genus of the Pseudonocardineae related to Actinoalloteichus, containing Goodfellowia coeruleoviolacea gen. nov., comb. nov. gen. nov., comb. nov.</title>
        <authorList>
            <person name="Labeda D."/>
        </authorList>
    </citation>
    <scope>NUCLEOTIDE SEQUENCE [LARGE SCALE GENOMIC DNA]</scope>
    <source>
        <strain evidence="3 4">AN110305</strain>
    </source>
</reference>
<name>A0A5B2XKD4_9PSEU</name>
<dbReference type="PANTHER" id="PTHR34220">
    <property type="entry name" value="SENSOR HISTIDINE KINASE YPDA"/>
    <property type="match status" value="1"/>
</dbReference>
<keyword evidence="3" id="KW-0808">Transferase</keyword>
<dbReference type="InterPro" id="IPR036890">
    <property type="entry name" value="HATPase_C_sf"/>
</dbReference>
<feature type="domain" description="Histidine kinase/HSP90-like ATPase" evidence="2">
    <location>
        <begin position="309"/>
        <end position="419"/>
    </location>
</feature>
<reference evidence="3 4" key="2">
    <citation type="submission" date="2019-09" db="EMBL/GenBank/DDBJ databases">
        <authorList>
            <person name="Jin C."/>
        </authorList>
    </citation>
    <scope>NUCLEOTIDE SEQUENCE [LARGE SCALE GENOMIC DNA]</scope>
    <source>
        <strain evidence="3 4">AN110305</strain>
    </source>
</reference>
<proteinExistence type="predicted"/>
<sequence>MGTDALDQRSGASFRPLPFPPRSADYAHVAELLTERAALGVIATLAVLGLFVMLCRARRVSTTVEDAVMDMLHRMSKASSDLREGLTEEAANRATPHLREMLRCVAVGITDHDGTLLSWDGGANDHYEFLRQSIERAITNCCKELVEHRSIGCEFPGPCPMHSAMIVPLVVEGDVAGTIIVVSGVPNKRQIRMAEESARFVSTQLELAVLQRSRQQLAQAEVKALRAQISPHFIYNALNTISSLIRTDQEHARELLLDFAEFTRYSFRTDGFFTTLSDELTNIDRYLTIEQARYGQRLSVRLKVAPEVLQVVLPFLVLQPLVENAVRHGLAKKPGGGILTITAEDHGAEALISVEDTGVGMDPDRLFDDLKDAHTTGAHVGIGNINDRMRSVFGEEYALVVETAPDAGMKVIIKVPKFSRGVRPSLSLVQPSADVPNTAEQPVISG</sequence>
<keyword evidence="3" id="KW-0418">Kinase</keyword>
<dbReference type="InterPro" id="IPR010559">
    <property type="entry name" value="Sig_transdc_His_kin_internal"/>
</dbReference>
<keyword evidence="1" id="KW-1133">Transmembrane helix</keyword>
<keyword evidence="1" id="KW-0812">Transmembrane</keyword>
<dbReference type="Pfam" id="PF06580">
    <property type="entry name" value="His_kinase"/>
    <property type="match status" value="1"/>
</dbReference>
<gene>
    <name evidence="3" type="ORF">F0L68_09325</name>
</gene>
<dbReference type="Gene3D" id="3.30.565.10">
    <property type="entry name" value="Histidine kinase-like ATPase, C-terminal domain"/>
    <property type="match status" value="1"/>
</dbReference>
<dbReference type="AlphaFoldDB" id="A0A5B2XKD4"/>
<dbReference type="Gene3D" id="3.30.450.40">
    <property type="match status" value="1"/>
</dbReference>
<keyword evidence="1" id="KW-0472">Membrane</keyword>
<dbReference type="Pfam" id="PF02518">
    <property type="entry name" value="HATPase_c"/>
    <property type="match status" value="1"/>
</dbReference>